<proteinExistence type="predicted"/>
<dbReference type="AlphaFoldDB" id="A0A554X2D4"/>
<dbReference type="InterPro" id="IPR019253">
    <property type="entry name" value="DUF2244_TM"/>
</dbReference>
<feature type="transmembrane region" description="Helical" evidence="1">
    <location>
        <begin position="38"/>
        <end position="57"/>
    </location>
</feature>
<protein>
    <recommendedName>
        <fullName evidence="4">Integral membrane protein</fullName>
    </recommendedName>
</protein>
<dbReference type="EMBL" id="VJOM01000027">
    <property type="protein sequence ID" value="TSE29999.1"/>
    <property type="molecule type" value="Genomic_DNA"/>
</dbReference>
<evidence type="ECO:0000313" key="3">
    <source>
        <dbReference type="Proteomes" id="UP000317763"/>
    </source>
</evidence>
<dbReference type="Pfam" id="PF10003">
    <property type="entry name" value="DUF2244"/>
    <property type="match status" value="1"/>
</dbReference>
<keyword evidence="1" id="KW-1133">Transmembrane helix</keyword>
<evidence type="ECO:0000313" key="2">
    <source>
        <dbReference type="EMBL" id="TSE29999.1"/>
    </source>
</evidence>
<reference evidence="2 3" key="1">
    <citation type="submission" date="2019-07" db="EMBL/GenBank/DDBJ databases">
        <title>Tepidimonas taiwanensis I1-1 draft genome.</title>
        <authorList>
            <person name="Da Costa M.S."/>
            <person name="Froufe H.J.C."/>
            <person name="Egas C."/>
            <person name="Albuquerque L."/>
        </authorList>
    </citation>
    <scope>NUCLEOTIDE SEQUENCE [LARGE SCALE GENOMIC DNA]</scope>
    <source>
        <strain evidence="2 3">I1-1</strain>
    </source>
</reference>
<gene>
    <name evidence="2" type="ORF">Ttaiw_02090</name>
</gene>
<name>A0A554X2D4_9BURK</name>
<keyword evidence="1" id="KW-0812">Transmembrane</keyword>
<keyword evidence="1" id="KW-0472">Membrane</keyword>
<feature type="transmembrane region" description="Helical" evidence="1">
    <location>
        <begin position="63"/>
        <end position="83"/>
    </location>
</feature>
<evidence type="ECO:0000256" key="1">
    <source>
        <dbReference type="SAM" id="Phobius"/>
    </source>
</evidence>
<organism evidence="2 3">
    <name type="scientific">Tepidimonas taiwanensis</name>
    <dbReference type="NCBI Taxonomy" id="307486"/>
    <lineage>
        <taxon>Bacteria</taxon>
        <taxon>Pseudomonadati</taxon>
        <taxon>Pseudomonadota</taxon>
        <taxon>Betaproteobacteria</taxon>
        <taxon>Burkholderiales</taxon>
        <taxon>Tepidimonas</taxon>
    </lineage>
</organism>
<keyword evidence="3" id="KW-1185">Reference proteome</keyword>
<accession>A0A554X2D4</accession>
<sequence length="164" mass="17776">MVPDGGSVDGSAGAGPSAATARLRWCFRRNCALTPRQCAWAFALAAGASLAVSSAFWALGAQLVLPFAVLETVALGWAFVWYARHATDREVLEWDGRRLLVECEQGGAVVRHELVRPGLQVLEADDGGLVELHVGPKVVRVGRHARPEERRQLARELRRALCVA</sequence>
<comment type="caution">
    <text evidence="2">The sequence shown here is derived from an EMBL/GenBank/DDBJ whole genome shotgun (WGS) entry which is preliminary data.</text>
</comment>
<dbReference type="Proteomes" id="UP000317763">
    <property type="component" value="Unassembled WGS sequence"/>
</dbReference>
<dbReference type="STRING" id="307486.GCA_000807215_00244"/>
<evidence type="ECO:0008006" key="4">
    <source>
        <dbReference type="Google" id="ProtNLM"/>
    </source>
</evidence>